<name>A0A934IFA7_9MICO</name>
<keyword evidence="3" id="KW-1185">Reference proteome</keyword>
<dbReference type="InterPro" id="IPR016181">
    <property type="entry name" value="Acyl_CoA_acyltransferase"/>
</dbReference>
<organism evidence="2 3">
    <name type="scientific">Sanguibacter suaedae</name>
    <dbReference type="NCBI Taxonomy" id="2795737"/>
    <lineage>
        <taxon>Bacteria</taxon>
        <taxon>Bacillati</taxon>
        <taxon>Actinomycetota</taxon>
        <taxon>Actinomycetes</taxon>
        <taxon>Micrococcales</taxon>
        <taxon>Sanguibacteraceae</taxon>
        <taxon>Sanguibacter</taxon>
    </lineage>
</organism>
<dbReference type="PROSITE" id="PS51186">
    <property type="entry name" value="GNAT"/>
    <property type="match status" value="1"/>
</dbReference>
<dbReference type="PANTHER" id="PTHR43441:SF10">
    <property type="entry name" value="ACETYLTRANSFERASE"/>
    <property type="match status" value="1"/>
</dbReference>
<dbReference type="AlphaFoldDB" id="A0A934IFA7"/>
<dbReference type="GO" id="GO:0005737">
    <property type="term" value="C:cytoplasm"/>
    <property type="evidence" value="ECO:0007669"/>
    <property type="project" value="TreeGrafter"/>
</dbReference>
<comment type="caution">
    <text evidence="2">The sequence shown here is derived from an EMBL/GenBank/DDBJ whole genome shotgun (WGS) entry which is preliminary data.</text>
</comment>
<evidence type="ECO:0000259" key="1">
    <source>
        <dbReference type="PROSITE" id="PS51186"/>
    </source>
</evidence>
<dbReference type="PANTHER" id="PTHR43441">
    <property type="entry name" value="RIBOSOMAL-PROTEIN-SERINE ACETYLTRANSFERASE"/>
    <property type="match status" value="1"/>
</dbReference>
<dbReference type="GO" id="GO:0008999">
    <property type="term" value="F:protein-N-terminal-alanine acetyltransferase activity"/>
    <property type="evidence" value="ECO:0007669"/>
    <property type="project" value="TreeGrafter"/>
</dbReference>
<proteinExistence type="predicted"/>
<dbReference type="SUPFAM" id="SSF55729">
    <property type="entry name" value="Acyl-CoA N-acyltransferases (Nat)"/>
    <property type="match status" value="1"/>
</dbReference>
<dbReference type="Proteomes" id="UP000602087">
    <property type="component" value="Unassembled WGS sequence"/>
</dbReference>
<dbReference type="Gene3D" id="3.40.630.30">
    <property type="match status" value="1"/>
</dbReference>
<dbReference type="InterPro" id="IPR051908">
    <property type="entry name" value="Ribosomal_N-acetyltransferase"/>
</dbReference>
<dbReference type="EMBL" id="JAEINH010000012">
    <property type="protein sequence ID" value="MBI9115899.1"/>
    <property type="molecule type" value="Genomic_DNA"/>
</dbReference>
<protein>
    <submittedName>
        <fullName evidence="2">GNAT family N-acetyltransferase</fullName>
    </submittedName>
</protein>
<dbReference type="GO" id="GO:1990189">
    <property type="term" value="F:protein N-terminal-serine acetyltransferase activity"/>
    <property type="evidence" value="ECO:0007669"/>
    <property type="project" value="TreeGrafter"/>
</dbReference>
<reference evidence="2" key="1">
    <citation type="submission" date="2020-12" db="EMBL/GenBank/DDBJ databases">
        <title>Sanguibacter suaedae sp. nov., isolated from Suaeda aralocaspica.</title>
        <authorList>
            <person name="Ma Q."/>
        </authorList>
    </citation>
    <scope>NUCLEOTIDE SEQUENCE</scope>
    <source>
        <strain evidence="2">YZGR15</strain>
    </source>
</reference>
<sequence>MTAVLRPWRPQDACALRFAVASAPDLAAQVGGADLSTDALAATYIEHYLRSDSGLRSWAVVVDDQAVGNVSLSAIERRHGTAWVSYWLAEPARGRGLAARALAAVAPWAFEDGLFRLELGHRTNNPASCAVATRAGFPAEGVERQKLRYDDTRFDVETHARLATDPSPAVEPLPFVIAR</sequence>
<dbReference type="InterPro" id="IPR000182">
    <property type="entry name" value="GNAT_dom"/>
</dbReference>
<dbReference type="RefSeq" id="WP_198734470.1">
    <property type="nucleotide sequence ID" value="NZ_JAEINH010000012.1"/>
</dbReference>
<gene>
    <name evidence="2" type="ORF">JAV76_12830</name>
</gene>
<accession>A0A934IFA7</accession>
<evidence type="ECO:0000313" key="2">
    <source>
        <dbReference type="EMBL" id="MBI9115899.1"/>
    </source>
</evidence>
<feature type="domain" description="N-acetyltransferase" evidence="1">
    <location>
        <begin position="16"/>
        <end position="155"/>
    </location>
</feature>
<dbReference type="Pfam" id="PF13302">
    <property type="entry name" value="Acetyltransf_3"/>
    <property type="match status" value="1"/>
</dbReference>
<evidence type="ECO:0000313" key="3">
    <source>
        <dbReference type="Proteomes" id="UP000602087"/>
    </source>
</evidence>